<gene>
    <name evidence="2" type="ORF">FSB_LOCUS52816</name>
</gene>
<name>A0A2N9IKU8_FAGSY</name>
<protein>
    <submittedName>
        <fullName evidence="2">Uncharacterized protein</fullName>
    </submittedName>
</protein>
<feature type="region of interest" description="Disordered" evidence="1">
    <location>
        <begin position="277"/>
        <end position="335"/>
    </location>
</feature>
<proteinExistence type="predicted"/>
<evidence type="ECO:0000313" key="2">
    <source>
        <dbReference type="EMBL" id="SPD24934.1"/>
    </source>
</evidence>
<accession>A0A2N9IKU8</accession>
<dbReference type="AlphaFoldDB" id="A0A2N9IKU8"/>
<reference evidence="2" key="1">
    <citation type="submission" date="2018-02" db="EMBL/GenBank/DDBJ databases">
        <authorList>
            <person name="Cohen D.B."/>
            <person name="Kent A.D."/>
        </authorList>
    </citation>
    <scope>NUCLEOTIDE SEQUENCE</scope>
</reference>
<organism evidence="2">
    <name type="scientific">Fagus sylvatica</name>
    <name type="common">Beechnut</name>
    <dbReference type="NCBI Taxonomy" id="28930"/>
    <lineage>
        <taxon>Eukaryota</taxon>
        <taxon>Viridiplantae</taxon>
        <taxon>Streptophyta</taxon>
        <taxon>Embryophyta</taxon>
        <taxon>Tracheophyta</taxon>
        <taxon>Spermatophyta</taxon>
        <taxon>Magnoliopsida</taxon>
        <taxon>eudicotyledons</taxon>
        <taxon>Gunneridae</taxon>
        <taxon>Pentapetalae</taxon>
        <taxon>rosids</taxon>
        <taxon>fabids</taxon>
        <taxon>Fagales</taxon>
        <taxon>Fagaceae</taxon>
        <taxon>Fagus</taxon>
    </lineage>
</organism>
<evidence type="ECO:0000256" key="1">
    <source>
        <dbReference type="SAM" id="MobiDB-lite"/>
    </source>
</evidence>
<feature type="compositionally biased region" description="Acidic residues" evidence="1">
    <location>
        <begin position="291"/>
        <end position="308"/>
    </location>
</feature>
<sequence>MGIVALNCLLGVNLTTKEILYIYQYMCLGEESKTSCHLKAKNVNKKLVNGLPDTNKGYDKDYLRVSGDWFTDGSACQSSFGYPDPSRIEVDEKKLTWSWDPLFRDFKRFRVDPSIPFVATPADTIIPSEHPDLIPTGQVSEMAPSNQPLQTNGPTIERNWLLEEKGEEARALQYQLKEPLRTLKPGYPNCCYSEMAQFLSKTLFWMNPKSDLSAHVAHGLARVACLPGDMNLWDSMNSGRIFRHVTRGMMMATQGILSMEARVFKMTEELQKKDVEYKKKYDRGGLKNSDDEADEEDDKDEEGDEEEGGLDKVQESSQPELTDKATDAPGLAPSL</sequence>
<feature type="compositionally biased region" description="Basic and acidic residues" evidence="1">
    <location>
        <begin position="277"/>
        <end position="290"/>
    </location>
</feature>
<dbReference type="EMBL" id="OIVN01006046">
    <property type="protein sequence ID" value="SPD24934.1"/>
    <property type="molecule type" value="Genomic_DNA"/>
</dbReference>